<keyword evidence="3" id="KW-0804">Transcription</keyword>
<dbReference type="GO" id="GO:0003677">
    <property type="term" value="F:DNA binding"/>
    <property type="evidence" value="ECO:0007669"/>
    <property type="project" value="InterPro"/>
</dbReference>
<dbReference type="AlphaFoldDB" id="A0AAD5C970"/>
<feature type="compositionally biased region" description="Low complexity" evidence="5">
    <location>
        <begin position="147"/>
        <end position="163"/>
    </location>
</feature>
<reference evidence="7" key="1">
    <citation type="submission" date="2022-06" db="EMBL/GenBank/DDBJ databases">
        <title>Uncovering the hologenomic basis of an extraordinary plant invasion.</title>
        <authorList>
            <person name="Bieker V.C."/>
            <person name="Martin M.D."/>
            <person name="Gilbert T."/>
            <person name="Hodgins K."/>
            <person name="Battlay P."/>
            <person name="Petersen B."/>
            <person name="Wilson J."/>
        </authorList>
    </citation>
    <scope>NUCLEOTIDE SEQUENCE</scope>
    <source>
        <strain evidence="7">AA19_3_7</strain>
        <tissue evidence="7">Leaf</tissue>
    </source>
</reference>
<dbReference type="NCBIfam" id="TIGR01557">
    <property type="entry name" value="myb_SHAQKYF"/>
    <property type="match status" value="1"/>
</dbReference>
<gene>
    <name evidence="7" type="ORF">M8C21_001613</name>
</gene>
<keyword evidence="8" id="KW-1185">Reference proteome</keyword>
<proteinExistence type="predicted"/>
<dbReference type="Pfam" id="PF00249">
    <property type="entry name" value="Myb_DNA-binding"/>
    <property type="match status" value="1"/>
</dbReference>
<dbReference type="InterPro" id="IPR009057">
    <property type="entry name" value="Homeodomain-like_sf"/>
</dbReference>
<evidence type="ECO:0000313" key="7">
    <source>
        <dbReference type="EMBL" id="KAI7737422.1"/>
    </source>
</evidence>
<accession>A0AAD5C970</accession>
<keyword evidence="2" id="KW-0805">Transcription regulation</keyword>
<dbReference type="Proteomes" id="UP001206925">
    <property type="component" value="Unassembled WGS sequence"/>
</dbReference>
<organism evidence="7 8">
    <name type="scientific">Ambrosia artemisiifolia</name>
    <name type="common">Common ragweed</name>
    <dbReference type="NCBI Taxonomy" id="4212"/>
    <lineage>
        <taxon>Eukaryota</taxon>
        <taxon>Viridiplantae</taxon>
        <taxon>Streptophyta</taxon>
        <taxon>Embryophyta</taxon>
        <taxon>Tracheophyta</taxon>
        <taxon>Spermatophyta</taxon>
        <taxon>Magnoliopsida</taxon>
        <taxon>eudicotyledons</taxon>
        <taxon>Gunneridae</taxon>
        <taxon>Pentapetalae</taxon>
        <taxon>asterids</taxon>
        <taxon>campanulids</taxon>
        <taxon>Asterales</taxon>
        <taxon>Asteraceae</taxon>
        <taxon>Asteroideae</taxon>
        <taxon>Heliantheae alliance</taxon>
        <taxon>Heliantheae</taxon>
        <taxon>Ambrosia</taxon>
    </lineage>
</organism>
<evidence type="ECO:0000256" key="5">
    <source>
        <dbReference type="SAM" id="MobiDB-lite"/>
    </source>
</evidence>
<dbReference type="Gene3D" id="1.10.10.60">
    <property type="entry name" value="Homeodomain-like"/>
    <property type="match status" value="1"/>
</dbReference>
<evidence type="ECO:0000256" key="4">
    <source>
        <dbReference type="ARBA" id="ARBA00023242"/>
    </source>
</evidence>
<name>A0AAD5C970_AMBAR</name>
<evidence type="ECO:0000256" key="1">
    <source>
        <dbReference type="ARBA" id="ARBA00004123"/>
    </source>
</evidence>
<dbReference type="InterPro" id="IPR017930">
    <property type="entry name" value="Myb_dom"/>
</dbReference>
<dbReference type="PROSITE" id="PS51294">
    <property type="entry name" value="HTH_MYB"/>
    <property type="match status" value="1"/>
</dbReference>
<comment type="subcellular location">
    <subcellularLocation>
        <location evidence="1">Nucleus</location>
    </subcellularLocation>
</comment>
<comment type="caution">
    <text evidence="7">The sequence shown here is derived from an EMBL/GenBank/DDBJ whole genome shotgun (WGS) entry which is preliminary data.</text>
</comment>
<feature type="non-terminal residue" evidence="7">
    <location>
        <position position="1"/>
    </location>
</feature>
<dbReference type="InterPro" id="IPR046955">
    <property type="entry name" value="PHR1-like"/>
</dbReference>
<evidence type="ECO:0000256" key="3">
    <source>
        <dbReference type="ARBA" id="ARBA00023163"/>
    </source>
</evidence>
<dbReference type="SUPFAM" id="SSF46689">
    <property type="entry name" value="Homeodomain-like"/>
    <property type="match status" value="1"/>
</dbReference>
<dbReference type="EMBL" id="JAMZMK010009029">
    <property type="protein sequence ID" value="KAI7737422.1"/>
    <property type="molecule type" value="Genomic_DNA"/>
</dbReference>
<dbReference type="GO" id="GO:0003700">
    <property type="term" value="F:DNA-binding transcription factor activity"/>
    <property type="evidence" value="ECO:0007669"/>
    <property type="project" value="InterPro"/>
</dbReference>
<evidence type="ECO:0000313" key="8">
    <source>
        <dbReference type="Proteomes" id="UP001206925"/>
    </source>
</evidence>
<dbReference type="PANTHER" id="PTHR31499:SF11">
    <property type="entry name" value="MYB FAMILY TRANSCRIPTION FACTOR PHL8"/>
    <property type="match status" value="1"/>
</dbReference>
<feature type="domain" description="HTH myb-type" evidence="6">
    <location>
        <begin position="1"/>
        <end position="60"/>
    </location>
</feature>
<dbReference type="InterPro" id="IPR006447">
    <property type="entry name" value="Myb_dom_plants"/>
</dbReference>
<evidence type="ECO:0000256" key="2">
    <source>
        <dbReference type="ARBA" id="ARBA00023015"/>
    </source>
</evidence>
<dbReference type="InterPro" id="IPR001005">
    <property type="entry name" value="SANT/Myb"/>
</dbReference>
<dbReference type="PANTHER" id="PTHR31499">
    <property type="entry name" value="MYB FAMILY TRANSCRIPTION FACTOR PHL11"/>
    <property type="match status" value="1"/>
</dbReference>
<evidence type="ECO:0000259" key="6">
    <source>
        <dbReference type="PROSITE" id="PS51294"/>
    </source>
</evidence>
<sequence length="187" mass="20604">DAKARLKWTPELHKRFVDAVTQLGGPEKATPKSLMRVMSIDGLTLYHLKSHLQAGKDSTVTSLQRQRARRRSLQMIIGVISLMSITTMKRQIRLTRYDSSTIEVEVAKVELSQLVSMVDNGCSSSLSIPTELETSTLKHNLEESPKPKSSLESSLTSSESSSMEMTGISKVWCGRKRSGSANSDGCC</sequence>
<protein>
    <recommendedName>
        <fullName evidence="6">HTH myb-type domain-containing protein</fullName>
    </recommendedName>
</protein>
<keyword evidence="4" id="KW-0539">Nucleus</keyword>
<dbReference type="GO" id="GO:0005634">
    <property type="term" value="C:nucleus"/>
    <property type="evidence" value="ECO:0007669"/>
    <property type="project" value="UniProtKB-SubCell"/>
</dbReference>
<feature type="non-terminal residue" evidence="7">
    <location>
        <position position="187"/>
    </location>
</feature>
<feature type="region of interest" description="Disordered" evidence="5">
    <location>
        <begin position="139"/>
        <end position="163"/>
    </location>
</feature>